<reference evidence="4 5" key="1">
    <citation type="submission" date="2014-02" db="EMBL/GenBank/DDBJ databases">
        <title>Genome sequence of Brachybacterium phenoliresistens strain W13A50.</title>
        <authorList>
            <person name="Wang X."/>
        </authorList>
    </citation>
    <scope>NUCLEOTIDE SEQUENCE [LARGE SCALE GENOMIC DNA]</scope>
    <source>
        <strain evidence="4 5">W13A50</strain>
    </source>
</reference>
<proteinExistence type="predicted"/>
<comment type="caution">
    <text evidence="4">The sequence shown here is derived from an EMBL/GenBank/DDBJ whole genome shotgun (WGS) entry which is preliminary data.</text>
</comment>
<keyword evidence="2" id="KW-1133">Transmembrane helix</keyword>
<evidence type="ECO:0000313" key="5">
    <source>
        <dbReference type="Proteomes" id="UP000023067"/>
    </source>
</evidence>
<keyword evidence="3" id="KW-0732">Signal</keyword>
<organism evidence="4 5">
    <name type="scientific">Brachybacterium phenoliresistens</name>
    <dbReference type="NCBI Taxonomy" id="396014"/>
    <lineage>
        <taxon>Bacteria</taxon>
        <taxon>Bacillati</taxon>
        <taxon>Actinomycetota</taxon>
        <taxon>Actinomycetes</taxon>
        <taxon>Micrococcales</taxon>
        <taxon>Dermabacteraceae</taxon>
        <taxon>Brachybacterium</taxon>
    </lineage>
</organism>
<feature type="region of interest" description="Disordered" evidence="1">
    <location>
        <begin position="133"/>
        <end position="351"/>
    </location>
</feature>
<accession>Z9JU53</accession>
<feature type="compositionally biased region" description="Low complexity" evidence="1">
    <location>
        <begin position="162"/>
        <end position="182"/>
    </location>
</feature>
<evidence type="ECO:0000256" key="3">
    <source>
        <dbReference type="SAM" id="SignalP"/>
    </source>
</evidence>
<dbReference type="RefSeq" id="WP_051486718.1">
    <property type="nucleotide sequence ID" value="NZ_KK069992.1"/>
</dbReference>
<dbReference type="PROSITE" id="PS51257">
    <property type="entry name" value="PROKAR_LIPOPROTEIN"/>
    <property type="match status" value="1"/>
</dbReference>
<keyword evidence="2" id="KW-0812">Transmembrane</keyword>
<feature type="compositionally biased region" description="Low complexity" evidence="1">
    <location>
        <begin position="89"/>
        <end position="99"/>
    </location>
</feature>
<feature type="transmembrane region" description="Helical" evidence="2">
    <location>
        <begin position="357"/>
        <end position="376"/>
    </location>
</feature>
<protein>
    <submittedName>
        <fullName evidence="4">Uncharacterized protein</fullName>
    </submittedName>
</protein>
<evidence type="ECO:0000256" key="2">
    <source>
        <dbReference type="SAM" id="Phobius"/>
    </source>
</evidence>
<name>Z9JU53_9MICO</name>
<feature type="compositionally biased region" description="Polar residues" evidence="1">
    <location>
        <begin position="212"/>
        <end position="233"/>
    </location>
</feature>
<dbReference type="STRING" id="396014.BF93_16565"/>
<dbReference type="AlphaFoldDB" id="Z9JU53"/>
<feature type="compositionally biased region" description="Acidic residues" evidence="1">
    <location>
        <begin position="142"/>
        <end position="161"/>
    </location>
</feature>
<dbReference type="EMBL" id="JDYK01000007">
    <property type="protein sequence ID" value="EWS81513.1"/>
    <property type="molecule type" value="Genomic_DNA"/>
</dbReference>
<dbReference type="eggNOG" id="COG0744">
    <property type="taxonomic scope" value="Bacteria"/>
</dbReference>
<evidence type="ECO:0000313" key="4">
    <source>
        <dbReference type="EMBL" id="EWS81513.1"/>
    </source>
</evidence>
<dbReference type="Proteomes" id="UP000023067">
    <property type="component" value="Unassembled WGS sequence"/>
</dbReference>
<sequence>MLTRPRPPFARLGAGLVLVAACAGVPATVAIVEHAPTAGAVAPADLPDVCSNPSASVSPSTIAPGESTELTGCGFPASTAVRVDVEGPSVSSFSTTSNSRGQVSTPVTLDEPGEYRLILTAGADQAYATVTVAGSEPSEPTDPTEDPTEEPTDEPTAEPTEEPTSGEPTTQEPTEEPTSGEPTTEEPTEEPTSGEPTTEEPTEDPSTAPSEDPSTAPTDPETSGEPTDGSTSAPAPDPSTEPTEGETETPTEEPTTTPSPEPTAPETTTVPVDHEATTDPEDDQDTEAPQTPSEEPSSPAGSATAGPASGVGMASAIAELLGAEQGSGATTSPAPDETGASAGSQEPGELANTGVDLRLGLVGIALAVIGGGLALWSGRRALRD</sequence>
<dbReference type="PATRIC" id="fig|396014.3.peg.1656"/>
<gene>
    <name evidence="4" type="ORF">BF93_16565</name>
</gene>
<keyword evidence="5" id="KW-1185">Reference proteome</keyword>
<feature type="chain" id="PRO_5038529064" evidence="3">
    <location>
        <begin position="24"/>
        <end position="384"/>
    </location>
</feature>
<keyword evidence="2" id="KW-0472">Membrane</keyword>
<evidence type="ECO:0000256" key="1">
    <source>
        <dbReference type="SAM" id="MobiDB-lite"/>
    </source>
</evidence>
<feature type="signal peptide" evidence="3">
    <location>
        <begin position="1"/>
        <end position="23"/>
    </location>
</feature>
<feature type="region of interest" description="Disordered" evidence="1">
    <location>
        <begin position="88"/>
        <end position="109"/>
    </location>
</feature>
<feature type="compositionally biased region" description="Low complexity" evidence="1">
    <location>
        <begin position="291"/>
        <end position="310"/>
    </location>
</feature>
<dbReference type="HOGENOM" id="CLU_719000_0_0_11"/>